<feature type="transmembrane region" description="Helical" evidence="6">
    <location>
        <begin position="25"/>
        <end position="48"/>
    </location>
</feature>
<feature type="transmembrane region" description="Helical" evidence="6">
    <location>
        <begin position="68"/>
        <end position="88"/>
    </location>
</feature>
<evidence type="ECO:0000313" key="8">
    <source>
        <dbReference type="EMBL" id="MTB96958.1"/>
    </source>
</evidence>
<dbReference type="PIRSF" id="PIRSF006648">
    <property type="entry name" value="DrrB"/>
    <property type="match status" value="1"/>
</dbReference>
<comment type="similarity">
    <text evidence="6">Belongs to the ABC-2 integral membrane protein family.</text>
</comment>
<dbReference type="InterPro" id="IPR013525">
    <property type="entry name" value="ABC2_TM"/>
</dbReference>
<evidence type="ECO:0000256" key="5">
    <source>
        <dbReference type="ARBA" id="ARBA00023251"/>
    </source>
</evidence>
<dbReference type="Pfam" id="PF01061">
    <property type="entry name" value="ABC2_membrane"/>
    <property type="match status" value="1"/>
</dbReference>
<dbReference type="RefSeq" id="WP_154616715.1">
    <property type="nucleotide sequence ID" value="NZ_CP053660.1"/>
</dbReference>
<keyword evidence="5" id="KW-0046">Antibiotic resistance</keyword>
<feature type="transmembrane region" description="Helical" evidence="6">
    <location>
        <begin position="172"/>
        <end position="192"/>
    </location>
</feature>
<dbReference type="GO" id="GO:0043190">
    <property type="term" value="C:ATP-binding cassette (ABC) transporter complex"/>
    <property type="evidence" value="ECO:0007669"/>
    <property type="project" value="InterPro"/>
</dbReference>
<dbReference type="PROSITE" id="PS51012">
    <property type="entry name" value="ABC_TM2"/>
    <property type="match status" value="1"/>
</dbReference>
<organism evidence="8 9">
    <name type="scientific">Nocardioides marmotae</name>
    <dbReference type="NCBI Taxonomy" id="2663857"/>
    <lineage>
        <taxon>Bacteria</taxon>
        <taxon>Bacillati</taxon>
        <taxon>Actinomycetota</taxon>
        <taxon>Actinomycetes</taxon>
        <taxon>Propionibacteriales</taxon>
        <taxon>Nocardioidaceae</taxon>
        <taxon>Nocardioides</taxon>
    </lineage>
</organism>
<dbReference type="InterPro" id="IPR052902">
    <property type="entry name" value="ABC-2_transporter"/>
</dbReference>
<feature type="transmembrane region" description="Helical" evidence="6">
    <location>
        <begin position="112"/>
        <end position="136"/>
    </location>
</feature>
<dbReference type="AlphaFoldDB" id="A0A6I3JG94"/>
<evidence type="ECO:0000256" key="6">
    <source>
        <dbReference type="RuleBase" id="RU361157"/>
    </source>
</evidence>
<feature type="domain" description="ABC transmembrane type-2" evidence="7">
    <location>
        <begin position="26"/>
        <end position="252"/>
    </location>
</feature>
<evidence type="ECO:0000256" key="2">
    <source>
        <dbReference type="ARBA" id="ARBA00022692"/>
    </source>
</evidence>
<evidence type="ECO:0000256" key="3">
    <source>
        <dbReference type="ARBA" id="ARBA00022989"/>
    </source>
</evidence>
<dbReference type="GO" id="GO:0140359">
    <property type="term" value="F:ABC-type transporter activity"/>
    <property type="evidence" value="ECO:0007669"/>
    <property type="project" value="InterPro"/>
</dbReference>
<protein>
    <recommendedName>
        <fullName evidence="6">Transport permease protein</fullName>
    </recommendedName>
</protein>
<dbReference type="PRINTS" id="PR00164">
    <property type="entry name" value="ABC2TRNSPORT"/>
</dbReference>
<dbReference type="GO" id="GO:0046677">
    <property type="term" value="P:response to antibiotic"/>
    <property type="evidence" value="ECO:0007669"/>
    <property type="project" value="UniProtKB-KW"/>
</dbReference>
<comment type="caution">
    <text evidence="8">The sequence shown here is derived from an EMBL/GenBank/DDBJ whole genome shotgun (WGS) entry which is preliminary data.</text>
</comment>
<dbReference type="InterPro" id="IPR047817">
    <property type="entry name" value="ABC2_TM_bact-type"/>
</dbReference>
<gene>
    <name evidence="8" type="ORF">GGQ22_17940</name>
</gene>
<evidence type="ECO:0000256" key="1">
    <source>
        <dbReference type="ARBA" id="ARBA00004141"/>
    </source>
</evidence>
<keyword evidence="4 6" id="KW-0472">Membrane</keyword>
<feature type="transmembrane region" description="Helical" evidence="6">
    <location>
        <begin position="231"/>
        <end position="249"/>
    </location>
</feature>
<evidence type="ECO:0000259" key="7">
    <source>
        <dbReference type="PROSITE" id="PS51012"/>
    </source>
</evidence>
<keyword evidence="2 6" id="KW-0812">Transmembrane</keyword>
<dbReference type="PANTHER" id="PTHR43027">
    <property type="entry name" value="DOXORUBICIN RESISTANCE ABC TRANSPORTER PERMEASE PROTEIN DRRC-RELATED"/>
    <property type="match status" value="1"/>
</dbReference>
<keyword evidence="3 6" id="KW-1133">Transmembrane helix</keyword>
<reference evidence="8 9" key="1">
    <citation type="submission" date="2019-10" db="EMBL/GenBank/DDBJ databases">
        <title>Nocardioides novel species isolated from the excrement of Marmot.</title>
        <authorList>
            <person name="Zhang G."/>
        </authorList>
    </citation>
    <scope>NUCLEOTIDE SEQUENCE [LARGE SCALE GENOMIC DNA]</scope>
    <source>
        <strain evidence="9">zg-579</strain>
    </source>
</reference>
<accession>A0A6I3JG94</accession>
<dbReference type="EMBL" id="WLCI01000019">
    <property type="protein sequence ID" value="MTB96958.1"/>
    <property type="molecule type" value="Genomic_DNA"/>
</dbReference>
<evidence type="ECO:0000256" key="4">
    <source>
        <dbReference type="ARBA" id="ARBA00023136"/>
    </source>
</evidence>
<dbReference type="Proteomes" id="UP000433406">
    <property type="component" value="Unassembled WGS sequence"/>
</dbReference>
<proteinExistence type="inferred from homology"/>
<comment type="subcellular location">
    <subcellularLocation>
        <location evidence="6">Cell membrane</location>
        <topology evidence="6">Multi-pass membrane protein</topology>
    </subcellularLocation>
    <subcellularLocation>
        <location evidence="1">Membrane</location>
        <topology evidence="1">Multi-pass membrane protein</topology>
    </subcellularLocation>
</comment>
<evidence type="ECO:0000313" key="9">
    <source>
        <dbReference type="Proteomes" id="UP000433406"/>
    </source>
</evidence>
<sequence length="252" mass="26369">MSATVISPATRAVLRTETRLFGRELASLFWILVFPVALLCVLGAIPSFREPHDALGGLRTIDVYLPTVVLFSMIAAALMTMPPVVFAYRESGVLRRLGTTPVGPAAVLGAQVLLHAVAVVVSSLIAIVTGRIVFGIALPDSLLGYALAYVLVLLASFSLGAVVTAVSPNARVGTAVGMVVFFPSMFTAGVYAPVQALPSPLRDIVGGTPLGAATEAMTQAMSGGFPDVRHLLVVAVWAGVLSLIAVRTFRWE</sequence>
<keyword evidence="9" id="KW-1185">Reference proteome</keyword>
<keyword evidence="6" id="KW-1003">Cell membrane</keyword>
<name>A0A6I3JG94_9ACTN</name>
<feature type="transmembrane region" description="Helical" evidence="6">
    <location>
        <begin position="142"/>
        <end position="165"/>
    </location>
</feature>
<keyword evidence="6" id="KW-0813">Transport</keyword>
<dbReference type="PANTHER" id="PTHR43027:SF2">
    <property type="entry name" value="TRANSPORT PERMEASE PROTEIN"/>
    <property type="match status" value="1"/>
</dbReference>
<dbReference type="InterPro" id="IPR000412">
    <property type="entry name" value="ABC_2_transport"/>
</dbReference>